<evidence type="ECO:0000256" key="4">
    <source>
        <dbReference type="ARBA" id="ARBA00023002"/>
    </source>
</evidence>
<keyword evidence="4" id="KW-0560">Oxidoreductase</keyword>
<dbReference type="Gene3D" id="2.60.120.620">
    <property type="entry name" value="q2cbj1_9rhob like domain"/>
    <property type="match status" value="1"/>
</dbReference>
<dbReference type="SMART" id="SM00702">
    <property type="entry name" value="P4Hc"/>
    <property type="match status" value="1"/>
</dbReference>
<evidence type="ECO:0000259" key="6">
    <source>
        <dbReference type="SMART" id="SM00702"/>
    </source>
</evidence>
<evidence type="ECO:0000256" key="2">
    <source>
        <dbReference type="ARBA" id="ARBA00022896"/>
    </source>
</evidence>
<sequence length="257" mass="27843">MPLSESVSNADMERVASERVVPALLAQGFCWLDGVLGDVTGGAVLEQVRRMHQQGALRGGRLMRSAPGLSHKEVRGDRIAWITGAERGCEPVTVLLTTIDKLVMATARRLDKSISHRSKAMVACYPGNGAGYVKHVDNPNSDGRCLTCIYYLNKDWSATEDGGVLRIFPEGNRTSWTSSRCSIVYFCSGPTDVTRMKYCPRTVPGLRSQCGISTQRNVLKLRGAAENAPGQKTSKAKSERSTSGALSPRPTGGRCRP</sequence>
<dbReference type="PANTHER" id="PTHR12907:SF28">
    <property type="entry name" value="PROLYL HYDROXYLASE EGLN3"/>
    <property type="match status" value="1"/>
</dbReference>
<name>A0A8C6SM56_9GOBI</name>
<comment type="cofactor">
    <cofactor evidence="1">
        <name>L-ascorbate</name>
        <dbReference type="ChEBI" id="CHEBI:38290"/>
    </cofactor>
</comment>
<keyword evidence="2" id="KW-0847">Vitamin C</keyword>
<dbReference type="Pfam" id="PF13640">
    <property type="entry name" value="2OG-FeII_Oxy_3"/>
    <property type="match status" value="1"/>
</dbReference>
<proteinExistence type="predicted"/>
<keyword evidence="8" id="KW-1185">Reference proteome</keyword>
<dbReference type="Proteomes" id="UP000694523">
    <property type="component" value="Unplaced"/>
</dbReference>
<keyword evidence="3" id="KW-0223">Dioxygenase</keyword>
<dbReference type="GO" id="GO:0005634">
    <property type="term" value="C:nucleus"/>
    <property type="evidence" value="ECO:0007669"/>
    <property type="project" value="TreeGrafter"/>
</dbReference>
<protein>
    <submittedName>
        <fullName evidence="7">Egl-9 family hypoxia-inducible factor 3</fullName>
    </submittedName>
</protein>
<dbReference type="GO" id="GO:0005737">
    <property type="term" value="C:cytoplasm"/>
    <property type="evidence" value="ECO:0007669"/>
    <property type="project" value="TreeGrafter"/>
</dbReference>
<organism evidence="7 8">
    <name type="scientific">Neogobius melanostomus</name>
    <name type="common">round goby</name>
    <dbReference type="NCBI Taxonomy" id="47308"/>
    <lineage>
        <taxon>Eukaryota</taxon>
        <taxon>Metazoa</taxon>
        <taxon>Chordata</taxon>
        <taxon>Craniata</taxon>
        <taxon>Vertebrata</taxon>
        <taxon>Euteleostomi</taxon>
        <taxon>Actinopterygii</taxon>
        <taxon>Neopterygii</taxon>
        <taxon>Teleostei</taxon>
        <taxon>Neoteleostei</taxon>
        <taxon>Acanthomorphata</taxon>
        <taxon>Gobiaria</taxon>
        <taxon>Gobiiformes</taxon>
        <taxon>Gobioidei</taxon>
        <taxon>Gobiidae</taxon>
        <taxon>Benthophilinae</taxon>
        <taxon>Neogobiini</taxon>
        <taxon>Neogobius</taxon>
    </lineage>
</organism>
<reference evidence="7" key="2">
    <citation type="submission" date="2025-09" db="UniProtKB">
        <authorList>
            <consortium name="Ensembl"/>
        </authorList>
    </citation>
    <scope>IDENTIFICATION</scope>
</reference>
<evidence type="ECO:0000313" key="7">
    <source>
        <dbReference type="Ensembl" id="ENSNMLP00000008333.1"/>
    </source>
</evidence>
<feature type="domain" description="Prolyl 4-hydroxylase alpha subunit" evidence="6">
    <location>
        <begin position="27"/>
        <end position="217"/>
    </location>
</feature>
<accession>A0A8C6SM56</accession>
<evidence type="ECO:0000256" key="1">
    <source>
        <dbReference type="ARBA" id="ARBA00001961"/>
    </source>
</evidence>
<dbReference type="InterPro" id="IPR044862">
    <property type="entry name" value="Pro_4_hyd_alph_FE2OG_OXY"/>
</dbReference>
<dbReference type="AlphaFoldDB" id="A0A8C6SM56"/>
<evidence type="ECO:0000256" key="5">
    <source>
        <dbReference type="SAM" id="MobiDB-lite"/>
    </source>
</evidence>
<reference evidence="7" key="1">
    <citation type="submission" date="2025-08" db="UniProtKB">
        <authorList>
            <consortium name="Ensembl"/>
        </authorList>
    </citation>
    <scope>IDENTIFICATION</scope>
</reference>
<evidence type="ECO:0000256" key="3">
    <source>
        <dbReference type="ARBA" id="ARBA00022964"/>
    </source>
</evidence>
<dbReference type="GO" id="GO:0031545">
    <property type="term" value="F:peptidyl-proline 4-dioxygenase activity"/>
    <property type="evidence" value="ECO:0007669"/>
    <property type="project" value="TreeGrafter"/>
</dbReference>
<evidence type="ECO:0000313" key="8">
    <source>
        <dbReference type="Proteomes" id="UP000694523"/>
    </source>
</evidence>
<dbReference type="InterPro" id="IPR006620">
    <property type="entry name" value="Pro_4_hyd_alph"/>
</dbReference>
<dbReference type="InterPro" id="IPR051559">
    <property type="entry name" value="HIF_prolyl_hydroxylases"/>
</dbReference>
<dbReference type="GO" id="GO:0031418">
    <property type="term" value="F:L-ascorbic acid binding"/>
    <property type="evidence" value="ECO:0007669"/>
    <property type="project" value="UniProtKB-KW"/>
</dbReference>
<dbReference type="GO" id="GO:0008198">
    <property type="term" value="F:ferrous iron binding"/>
    <property type="evidence" value="ECO:0007669"/>
    <property type="project" value="TreeGrafter"/>
</dbReference>
<dbReference type="Ensembl" id="ENSNMLT00000009475.1">
    <property type="protein sequence ID" value="ENSNMLP00000008333.1"/>
    <property type="gene ID" value="ENSNMLG00000005919.1"/>
</dbReference>
<feature type="region of interest" description="Disordered" evidence="5">
    <location>
        <begin position="223"/>
        <end position="257"/>
    </location>
</feature>
<dbReference type="GO" id="GO:0071456">
    <property type="term" value="P:cellular response to hypoxia"/>
    <property type="evidence" value="ECO:0007669"/>
    <property type="project" value="TreeGrafter"/>
</dbReference>
<dbReference type="PANTHER" id="PTHR12907">
    <property type="entry name" value="EGL NINE HOMOLOG-RELATED"/>
    <property type="match status" value="1"/>
</dbReference>